<evidence type="ECO:0000313" key="2">
    <source>
        <dbReference type="Proteomes" id="UP000607653"/>
    </source>
</evidence>
<dbReference type="AlphaFoldDB" id="A0A822Z6E4"/>
<accession>A0A822Z6E4</accession>
<dbReference type="GO" id="GO:0006952">
    <property type="term" value="P:defense response"/>
    <property type="evidence" value="ECO:0007669"/>
    <property type="project" value="InterPro"/>
</dbReference>
<dbReference type="PANTHER" id="PTHR35322">
    <property type="entry name" value="PROTEIN CPR-5"/>
    <property type="match status" value="1"/>
</dbReference>
<keyword evidence="2" id="KW-1185">Reference proteome</keyword>
<organism evidence="1 2">
    <name type="scientific">Nelumbo nucifera</name>
    <name type="common">Sacred lotus</name>
    <dbReference type="NCBI Taxonomy" id="4432"/>
    <lineage>
        <taxon>Eukaryota</taxon>
        <taxon>Viridiplantae</taxon>
        <taxon>Streptophyta</taxon>
        <taxon>Embryophyta</taxon>
        <taxon>Tracheophyta</taxon>
        <taxon>Spermatophyta</taxon>
        <taxon>Magnoliopsida</taxon>
        <taxon>Proteales</taxon>
        <taxon>Nelumbonaceae</taxon>
        <taxon>Nelumbo</taxon>
    </lineage>
</organism>
<name>A0A822Z6E4_NELNU</name>
<protein>
    <submittedName>
        <fullName evidence="1">Uncharacterized protein</fullName>
    </submittedName>
</protein>
<proteinExistence type="predicted"/>
<dbReference type="GO" id="GO:0010090">
    <property type="term" value="P:trichome morphogenesis"/>
    <property type="evidence" value="ECO:0007669"/>
    <property type="project" value="InterPro"/>
</dbReference>
<dbReference type="EMBL" id="DUZY01000005">
    <property type="protein sequence ID" value="DAD40200.1"/>
    <property type="molecule type" value="Genomic_DNA"/>
</dbReference>
<dbReference type="PANTHER" id="PTHR35322:SF2">
    <property type="entry name" value="PROTEIN CPR-5"/>
    <property type="match status" value="1"/>
</dbReference>
<reference evidence="1 2" key="1">
    <citation type="journal article" date="2020" name="Mol. Biol. Evol.">
        <title>Distinct Expression and Methylation Patterns for Genes with Different Fates following a Single Whole-Genome Duplication in Flowering Plants.</title>
        <authorList>
            <person name="Shi T."/>
            <person name="Rahmani R.S."/>
            <person name="Gugger P.F."/>
            <person name="Wang M."/>
            <person name="Li H."/>
            <person name="Zhang Y."/>
            <person name="Li Z."/>
            <person name="Wang Q."/>
            <person name="Van de Peer Y."/>
            <person name="Marchal K."/>
            <person name="Chen J."/>
        </authorList>
    </citation>
    <scope>NUCLEOTIDE SEQUENCE [LARGE SCALE GENOMIC DNA]</scope>
    <source>
        <tissue evidence="1">Leaf</tissue>
    </source>
</reference>
<dbReference type="Proteomes" id="UP000607653">
    <property type="component" value="Unassembled WGS sequence"/>
</dbReference>
<evidence type="ECO:0000313" key="1">
    <source>
        <dbReference type="EMBL" id="DAD40200.1"/>
    </source>
</evidence>
<dbReference type="InterPro" id="IPR044708">
    <property type="entry name" value="CPR5"/>
</dbReference>
<dbReference type="GO" id="GO:0010150">
    <property type="term" value="P:leaf senescence"/>
    <property type="evidence" value="ECO:0007669"/>
    <property type="project" value="InterPro"/>
</dbReference>
<gene>
    <name evidence="1" type="ORF">HUJ06_014523</name>
</gene>
<comment type="caution">
    <text evidence="1">The sequence shown here is derived from an EMBL/GenBank/DDBJ whole genome shotgun (WGS) entry which is preliminary data.</text>
</comment>
<sequence length="172" mass="19362">MQNCSPEMVHPASFNKQQDPLSNCYSDMKNCHSEAILPYKLFSDVEEIQETVMSDSMKQELALNGQINYQLACAASSTMGSQFNQSMLSTFEKSVMEQAHFNDLKTLEIGLIMKGLNKSQLALNSESNHLERFKLSMGISKASFNAKKFKNQLEDIRCAELLSCSRSVWIVS</sequence>